<feature type="compositionally biased region" description="Basic and acidic residues" evidence="8">
    <location>
        <begin position="711"/>
        <end position="723"/>
    </location>
</feature>
<dbReference type="Pfam" id="PF17917">
    <property type="entry name" value="RT_RNaseH"/>
    <property type="match status" value="1"/>
</dbReference>
<dbReference type="EMBL" id="QCYY01000759">
    <property type="protein sequence ID" value="ROT82931.1"/>
    <property type="molecule type" value="Genomic_DNA"/>
</dbReference>
<keyword evidence="6" id="KW-0378">Hydrolase</keyword>
<dbReference type="STRING" id="6689.A0A3R7QLP9"/>
<dbReference type="PROSITE" id="PS50878">
    <property type="entry name" value="RT_POL"/>
    <property type="match status" value="1"/>
</dbReference>
<keyword evidence="5" id="KW-0255">Endonuclease</keyword>
<dbReference type="InterPro" id="IPR036397">
    <property type="entry name" value="RNaseH_sf"/>
</dbReference>
<evidence type="ECO:0000256" key="3">
    <source>
        <dbReference type="ARBA" id="ARBA00022695"/>
    </source>
</evidence>
<evidence type="ECO:0000256" key="6">
    <source>
        <dbReference type="ARBA" id="ARBA00022801"/>
    </source>
</evidence>
<dbReference type="Pfam" id="PF00078">
    <property type="entry name" value="RVT_1"/>
    <property type="match status" value="1"/>
</dbReference>
<dbReference type="SUPFAM" id="SSF53098">
    <property type="entry name" value="Ribonuclease H-like"/>
    <property type="match status" value="1"/>
</dbReference>
<dbReference type="FunFam" id="3.10.10.10:FF:000007">
    <property type="entry name" value="Retrovirus-related Pol polyprotein from transposon 17.6-like Protein"/>
    <property type="match status" value="1"/>
</dbReference>
<feature type="domain" description="Integrase catalytic" evidence="10">
    <location>
        <begin position="487"/>
        <end position="622"/>
    </location>
</feature>
<dbReference type="InterPro" id="IPR000477">
    <property type="entry name" value="RT_dom"/>
</dbReference>
<dbReference type="Gene3D" id="3.10.10.10">
    <property type="entry name" value="HIV Type 1 Reverse Transcriptase, subunit A, domain 1"/>
    <property type="match status" value="1"/>
</dbReference>
<dbReference type="Gene3D" id="3.30.70.270">
    <property type="match status" value="2"/>
</dbReference>
<comment type="caution">
    <text evidence="11">The sequence shown here is derived from an EMBL/GenBank/DDBJ whole genome shotgun (WGS) entry which is preliminary data.</text>
</comment>
<organism evidence="11 12">
    <name type="scientific">Penaeus vannamei</name>
    <name type="common">Whiteleg shrimp</name>
    <name type="synonym">Litopenaeus vannamei</name>
    <dbReference type="NCBI Taxonomy" id="6689"/>
    <lineage>
        <taxon>Eukaryota</taxon>
        <taxon>Metazoa</taxon>
        <taxon>Ecdysozoa</taxon>
        <taxon>Arthropoda</taxon>
        <taxon>Crustacea</taxon>
        <taxon>Multicrustacea</taxon>
        <taxon>Malacostraca</taxon>
        <taxon>Eumalacostraca</taxon>
        <taxon>Eucarida</taxon>
        <taxon>Decapoda</taxon>
        <taxon>Dendrobranchiata</taxon>
        <taxon>Penaeoidea</taxon>
        <taxon>Penaeidae</taxon>
        <taxon>Penaeus</taxon>
    </lineage>
</organism>
<keyword evidence="12" id="KW-1185">Reference proteome</keyword>
<evidence type="ECO:0000259" key="10">
    <source>
        <dbReference type="PROSITE" id="PS50994"/>
    </source>
</evidence>
<evidence type="ECO:0008006" key="13">
    <source>
        <dbReference type="Google" id="ProtNLM"/>
    </source>
</evidence>
<evidence type="ECO:0000259" key="9">
    <source>
        <dbReference type="PROSITE" id="PS50878"/>
    </source>
</evidence>
<dbReference type="InterPro" id="IPR043502">
    <property type="entry name" value="DNA/RNA_pol_sf"/>
</dbReference>
<dbReference type="Gene3D" id="3.30.420.10">
    <property type="entry name" value="Ribonuclease H-like superfamily/Ribonuclease H"/>
    <property type="match status" value="1"/>
</dbReference>
<reference evidence="11 12" key="1">
    <citation type="submission" date="2018-04" db="EMBL/GenBank/DDBJ databases">
        <authorList>
            <person name="Zhang X."/>
            <person name="Yuan J."/>
            <person name="Li F."/>
            <person name="Xiang J."/>
        </authorList>
    </citation>
    <scope>NUCLEOTIDE SEQUENCE [LARGE SCALE GENOMIC DNA]</scope>
    <source>
        <tissue evidence="11">Muscle</tissue>
    </source>
</reference>
<dbReference type="PANTHER" id="PTHR37984:SF5">
    <property type="entry name" value="PROTEIN NYNRIN-LIKE"/>
    <property type="match status" value="1"/>
</dbReference>
<evidence type="ECO:0000256" key="8">
    <source>
        <dbReference type="SAM" id="MobiDB-lite"/>
    </source>
</evidence>
<dbReference type="GO" id="GO:0006508">
    <property type="term" value="P:proteolysis"/>
    <property type="evidence" value="ECO:0007669"/>
    <property type="project" value="UniProtKB-KW"/>
</dbReference>
<accession>A0A3R7QLP9</accession>
<feature type="region of interest" description="Disordered" evidence="8">
    <location>
        <begin position="665"/>
        <end position="723"/>
    </location>
</feature>
<dbReference type="InterPro" id="IPR043128">
    <property type="entry name" value="Rev_trsase/Diguanyl_cyclase"/>
</dbReference>
<dbReference type="CDD" id="cd01647">
    <property type="entry name" value="RT_LTR"/>
    <property type="match status" value="1"/>
</dbReference>
<dbReference type="InterPro" id="IPR041373">
    <property type="entry name" value="RT_RNaseH"/>
</dbReference>
<feature type="domain" description="Reverse transcriptase" evidence="9">
    <location>
        <begin position="91"/>
        <end position="267"/>
    </location>
</feature>
<dbReference type="InterPro" id="IPR012337">
    <property type="entry name" value="RNaseH-like_sf"/>
</dbReference>
<keyword evidence="3" id="KW-0548">Nucleotidyltransferase</keyword>
<evidence type="ECO:0000256" key="4">
    <source>
        <dbReference type="ARBA" id="ARBA00022722"/>
    </source>
</evidence>
<dbReference type="SUPFAM" id="SSF56672">
    <property type="entry name" value="DNA/RNA polymerases"/>
    <property type="match status" value="1"/>
</dbReference>
<dbReference type="PANTHER" id="PTHR37984">
    <property type="entry name" value="PROTEIN CBG26694"/>
    <property type="match status" value="1"/>
</dbReference>
<proteinExistence type="predicted"/>
<dbReference type="GO" id="GO:0015074">
    <property type="term" value="P:DNA integration"/>
    <property type="evidence" value="ECO:0007669"/>
    <property type="project" value="InterPro"/>
</dbReference>
<keyword evidence="7" id="KW-0695">RNA-directed DNA polymerase</keyword>
<protein>
    <recommendedName>
        <fullName evidence="13">Reverse transcriptase</fullName>
    </recommendedName>
</protein>
<dbReference type="OrthoDB" id="6379141at2759"/>
<reference evidence="11 12" key="2">
    <citation type="submission" date="2019-01" db="EMBL/GenBank/DDBJ databases">
        <title>The decoding of complex shrimp genome reveals the adaptation for benthos swimmer, frequently molting mechanism and breeding impact on genome.</title>
        <authorList>
            <person name="Sun Y."/>
            <person name="Gao Y."/>
            <person name="Yu Y."/>
        </authorList>
    </citation>
    <scope>NUCLEOTIDE SEQUENCE [LARGE SCALE GENOMIC DNA]</scope>
    <source>
        <tissue evidence="11">Muscle</tissue>
    </source>
</reference>
<dbReference type="AlphaFoldDB" id="A0A3R7QLP9"/>
<sequence length="723" mass="82151">MALIHRTGARTHAAPALVSTPLIYTVLPRTCAFKNILREFAALTKPINRATQPRHEVRHHIVTHGPPAHSRSRPLAPDRCRSARAEFVHMMQLGIIRPSSSQWAAPLHQVKKKDGDWRPCGDYRHLNTITAPDRYPLPHLHSSHELSGCTFFSRIDLVRAFHQIPIAEEDIPKTAVITPFSLFEFLRMPFGLRNAAQTFQRFINDVTRGLESVFAYIDDILVASISEADHVRHLRDLFGRLQDAGVGINPGKCQFGVASLSFLGHTVTPQGITPAQEKVTAIRKFPRPATEKQLRKFLGMFNFYRSAFGRELLAAYSAVRHFQPSVEAKEFHILTDHKPLTFALHSRTRRQSPREERHLDFISQFTTDIHHIRGSDNEAADALSRVTISAATLADDAVDYHVVSREQRQDTSLTPLLEGQTSFYLERVKIPAILRCLPPASWHPGHPTHHPQQSRLARHQQGRSAVVSFLYRMPKKQDPQAHQIPPSRPFLFQTALRDITAATVAKTFNTWISRFGTPETVTTDRGAQFESELWRHLMILLGSKRIRTTAYHPCANGMVERLHRHMKQALISSSPNRRWVDQLPHVLLNIRTSFKEDLQCTSAEMVYGTMLALPADFLVTASNFEPGTFGKQLCERMARVCSRPTRPTRQQYIYMPPGLQDCSLSSVRGSIPGHPKRRQDDHHPPAKGRRHRDHRPRQTRTPAAALQDRQSPFRDRETRGGVL</sequence>
<dbReference type="GO" id="GO:0008233">
    <property type="term" value="F:peptidase activity"/>
    <property type="evidence" value="ECO:0007669"/>
    <property type="project" value="UniProtKB-KW"/>
</dbReference>
<evidence type="ECO:0000256" key="5">
    <source>
        <dbReference type="ARBA" id="ARBA00022759"/>
    </source>
</evidence>
<keyword evidence="2" id="KW-0808">Transferase</keyword>
<dbReference type="InterPro" id="IPR001584">
    <property type="entry name" value="Integrase_cat-core"/>
</dbReference>
<dbReference type="GO" id="GO:0003964">
    <property type="term" value="F:RNA-directed DNA polymerase activity"/>
    <property type="evidence" value="ECO:0007669"/>
    <property type="project" value="UniProtKB-KW"/>
</dbReference>
<evidence type="ECO:0000313" key="11">
    <source>
        <dbReference type="EMBL" id="ROT82931.1"/>
    </source>
</evidence>
<feature type="compositionally biased region" description="Basic residues" evidence="8">
    <location>
        <begin position="685"/>
        <end position="698"/>
    </location>
</feature>
<evidence type="ECO:0000256" key="1">
    <source>
        <dbReference type="ARBA" id="ARBA00022670"/>
    </source>
</evidence>
<dbReference type="Proteomes" id="UP000283509">
    <property type="component" value="Unassembled WGS sequence"/>
</dbReference>
<evidence type="ECO:0000256" key="2">
    <source>
        <dbReference type="ARBA" id="ARBA00022679"/>
    </source>
</evidence>
<dbReference type="PROSITE" id="PS50994">
    <property type="entry name" value="INTEGRASE"/>
    <property type="match status" value="1"/>
</dbReference>
<dbReference type="GO" id="GO:0042575">
    <property type="term" value="C:DNA polymerase complex"/>
    <property type="evidence" value="ECO:0007669"/>
    <property type="project" value="UniProtKB-ARBA"/>
</dbReference>
<dbReference type="GO" id="GO:0004519">
    <property type="term" value="F:endonuclease activity"/>
    <property type="evidence" value="ECO:0007669"/>
    <property type="project" value="UniProtKB-KW"/>
</dbReference>
<keyword evidence="1" id="KW-0645">Protease</keyword>
<dbReference type="GO" id="GO:0003676">
    <property type="term" value="F:nucleic acid binding"/>
    <property type="evidence" value="ECO:0007669"/>
    <property type="project" value="InterPro"/>
</dbReference>
<name>A0A3R7QLP9_PENVA</name>
<evidence type="ECO:0000256" key="7">
    <source>
        <dbReference type="ARBA" id="ARBA00022918"/>
    </source>
</evidence>
<gene>
    <name evidence="11" type="ORF">C7M84_023916</name>
</gene>
<evidence type="ECO:0000313" key="12">
    <source>
        <dbReference type="Proteomes" id="UP000283509"/>
    </source>
</evidence>
<dbReference type="InterPro" id="IPR050951">
    <property type="entry name" value="Retrovirus_Pol_polyprotein"/>
</dbReference>
<keyword evidence="4" id="KW-0540">Nuclease</keyword>